<keyword evidence="2" id="KW-0472">Membrane</keyword>
<reference evidence="3 4" key="1">
    <citation type="submission" date="2024-01" db="EMBL/GenBank/DDBJ databases">
        <title>A draft genome for a cacao thread blight-causing isolate of Paramarasmius palmivorus.</title>
        <authorList>
            <person name="Baruah I.K."/>
            <person name="Bukari Y."/>
            <person name="Amoako-Attah I."/>
            <person name="Meinhardt L.W."/>
            <person name="Bailey B.A."/>
            <person name="Cohen S.P."/>
        </authorList>
    </citation>
    <scope>NUCLEOTIDE SEQUENCE [LARGE SCALE GENOMIC DNA]</scope>
    <source>
        <strain evidence="3 4">GH-12</strain>
    </source>
</reference>
<evidence type="ECO:0000256" key="1">
    <source>
        <dbReference type="SAM" id="MobiDB-lite"/>
    </source>
</evidence>
<evidence type="ECO:0000313" key="3">
    <source>
        <dbReference type="EMBL" id="KAK7060575.1"/>
    </source>
</evidence>
<gene>
    <name evidence="3" type="primary">LAG1_1</name>
    <name evidence="3" type="ORF">VNI00_001341</name>
</gene>
<keyword evidence="2" id="KW-0812">Transmembrane</keyword>
<feature type="transmembrane region" description="Helical" evidence="2">
    <location>
        <begin position="131"/>
        <end position="150"/>
    </location>
</feature>
<dbReference type="EC" id="2.3.1.24" evidence="3"/>
<evidence type="ECO:0000256" key="2">
    <source>
        <dbReference type="SAM" id="Phobius"/>
    </source>
</evidence>
<dbReference type="GO" id="GO:0050291">
    <property type="term" value="F:sphingosine N-acyltransferase activity"/>
    <property type="evidence" value="ECO:0007669"/>
    <property type="project" value="UniProtKB-EC"/>
</dbReference>
<comment type="caution">
    <text evidence="3">The sequence shown here is derived from an EMBL/GenBank/DDBJ whole genome shotgun (WGS) entry which is preliminary data.</text>
</comment>
<dbReference type="AlphaFoldDB" id="A0AAW0E691"/>
<sequence length="221" mass="25616">MSVLTNNIEYDEKHHLTGPFMPQTPLGASTPMRTRSPVSKTPPQPPVSPWLKWAVEPVSALKVLVIPIILYVNWELLSPVLTEHVFPRLNISKDGHISNPFAPFFLLSNPVESSSPDDQRYAKSYFDLLFIAYYIVFWSLVRQVITIDLCRPLARRFGIRKEHKLDRFGEQGYAVIYFAVMGAWGYRIMKQQPTYWYQTQHFWIGESLMITILTSRVDNKP</sequence>
<dbReference type="Proteomes" id="UP001383192">
    <property type="component" value="Unassembled WGS sequence"/>
</dbReference>
<keyword evidence="2" id="KW-1133">Transmembrane helix</keyword>
<protein>
    <submittedName>
        <fullName evidence="3">Sphingosine N-acyltransferase lag1</fullName>
        <ecNumber evidence="3">2.3.1.24</ecNumber>
    </submittedName>
</protein>
<feature type="region of interest" description="Disordered" evidence="1">
    <location>
        <begin position="15"/>
        <end position="44"/>
    </location>
</feature>
<evidence type="ECO:0000313" key="4">
    <source>
        <dbReference type="Proteomes" id="UP001383192"/>
    </source>
</evidence>
<proteinExistence type="predicted"/>
<organism evidence="3 4">
    <name type="scientific">Paramarasmius palmivorus</name>
    <dbReference type="NCBI Taxonomy" id="297713"/>
    <lineage>
        <taxon>Eukaryota</taxon>
        <taxon>Fungi</taxon>
        <taxon>Dikarya</taxon>
        <taxon>Basidiomycota</taxon>
        <taxon>Agaricomycotina</taxon>
        <taxon>Agaricomycetes</taxon>
        <taxon>Agaricomycetidae</taxon>
        <taxon>Agaricales</taxon>
        <taxon>Marasmiineae</taxon>
        <taxon>Marasmiaceae</taxon>
        <taxon>Paramarasmius</taxon>
    </lineage>
</organism>
<keyword evidence="3" id="KW-0012">Acyltransferase</keyword>
<dbReference type="EMBL" id="JAYKXP010000003">
    <property type="protein sequence ID" value="KAK7060575.1"/>
    <property type="molecule type" value="Genomic_DNA"/>
</dbReference>
<accession>A0AAW0E691</accession>
<feature type="transmembrane region" description="Helical" evidence="2">
    <location>
        <begin position="171"/>
        <end position="189"/>
    </location>
</feature>
<keyword evidence="4" id="KW-1185">Reference proteome</keyword>
<keyword evidence="3" id="KW-0808">Transferase</keyword>
<name>A0AAW0E691_9AGAR</name>